<reference evidence="2 3" key="1">
    <citation type="submission" date="2024-04" db="EMBL/GenBank/DDBJ databases">
        <title>genome sequences of Mucor flavus KT1a and Helicostylum pulchrum KT1b strains isolation_sourced from the surface of a dry-aged beef.</title>
        <authorList>
            <person name="Toyotome T."/>
            <person name="Hosono M."/>
            <person name="Torimaru M."/>
            <person name="Fukuda K."/>
            <person name="Mikami N."/>
        </authorList>
    </citation>
    <scope>NUCLEOTIDE SEQUENCE [LARGE SCALE GENOMIC DNA]</scope>
    <source>
        <strain evidence="2 3">KT1b</strain>
    </source>
</reference>
<protein>
    <submittedName>
        <fullName evidence="2">Uncharacterized protein</fullName>
    </submittedName>
</protein>
<evidence type="ECO:0000313" key="3">
    <source>
        <dbReference type="Proteomes" id="UP001476247"/>
    </source>
</evidence>
<keyword evidence="3" id="KW-1185">Reference proteome</keyword>
<feature type="compositionally biased region" description="Polar residues" evidence="1">
    <location>
        <begin position="26"/>
        <end position="47"/>
    </location>
</feature>
<name>A0ABP9Y4N0_9FUNG</name>
<feature type="region of interest" description="Disordered" evidence="1">
    <location>
        <begin position="82"/>
        <end position="120"/>
    </location>
</feature>
<accession>A0ABP9Y4N0</accession>
<gene>
    <name evidence="2" type="ORF">HPULCUR_006981</name>
</gene>
<feature type="region of interest" description="Disordered" evidence="1">
    <location>
        <begin position="24"/>
        <end position="53"/>
    </location>
</feature>
<feature type="compositionally biased region" description="Acidic residues" evidence="1">
    <location>
        <begin position="101"/>
        <end position="111"/>
    </location>
</feature>
<evidence type="ECO:0000313" key="2">
    <source>
        <dbReference type="EMBL" id="GAA5801533.1"/>
    </source>
</evidence>
<proteinExistence type="predicted"/>
<dbReference type="EMBL" id="BAABUJ010000019">
    <property type="protein sequence ID" value="GAA5801533.1"/>
    <property type="molecule type" value="Genomic_DNA"/>
</dbReference>
<comment type="caution">
    <text evidence="2">The sequence shown here is derived from an EMBL/GenBank/DDBJ whole genome shotgun (WGS) entry which is preliminary data.</text>
</comment>
<evidence type="ECO:0000256" key="1">
    <source>
        <dbReference type="SAM" id="MobiDB-lite"/>
    </source>
</evidence>
<dbReference type="Proteomes" id="UP001476247">
    <property type="component" value="Unassembled WGS sequence"/>
</dbReference>
<organism evidence="2 3">
    <name type="scientific">Helicostylum pulchrum</name>
    <dbReference type="NCBI Taxonomy" id="562976"/>
    <lineage>
        <taxon>Eukaryota</taxon>
        <taxon>Fungi</taxon>
        <taxon>Fungi incertae sedis</taxon>
        <taxon>Mucoromycota</taxon>
        <taxon>Mucoromycotina</taxon>
        <taxon>Mucoromycetes</taxon>
        <taxon>Mucorales</taxon>
        <taxon>Mucorineae</taxon>
        <taxon>Mucoraceae</taxon>
        <taxon>Helicostylum</taxon>
    </lineage>
</organism>
<sequence>MEPNKRVKRSRCSTKATADSIFEGFASSTESAPNQDRQNTPVTSSTEYLIRSEYDPNEWESTFHEELVESFDECNFFSSDTDDNLGEANEDEQSEGKRSEEDDVDTDFDFEQTDHTPTNSCEETEFNVYKSDKIVSPEACKKMIRRSVPLKLVNNHQMCYKGCYLFDIREDVDLTSCPVCSAPRSKATTKIQKFRRITEKIAELIANDEIRDSLLYRDNNYSPNSIAVNIASDDPAKEYNDIFDGELYKKQCELGMFNNPLDIAIKLDIDGFSSKFSSIHMTMIHVVVLNFDLSERYTKDHTFQIGIIHGSVKADLRSFLRPILKELRSINEKPILVKKNGENVGVSRVTVLVLGADGVEFNSLMSFAGHNNYFGCRLCLTRGKHRVDGFLDSNGELKEGRHGMYFQDRRSPLRSYHSLLLKDKSAEYADNSYGIKGINQFYKLKSFNSVSFFPLDELHLFSNIGKLVFDLISPKHDKPYKYFSNEAEYPLEVSSQAFIAIAKAVTASRALIPSSSFKGSWLALDLNNARGLLRSSDWHDWLQYSFPTVICSQYRDKYIRDGFLSLVRGITLSLQFSITQNSLKEIEDVYKFNTHALVHIPYMIRQNSSLRCTSVRSLERQIGAHKRVLKARVNASENANNTIEHNALFDYIENTGMVSLEGNDKCQGDSSESFLYHPSGDKDLGQLWQPFYAPFKLISGGRNTVVAEGLVEMNSLVNAMKCCKKRLVAALSSTAIKDIQIDFDITITPAAKLWEDSHVYSSTIFTQRLSLTNKRGGEYVLFHAIHKNGRTFITNWYVGKVLFFFEYDFHTSIHGSFFACVEMVKEHGVASHSSCIPTVVLFDETEKKRIVVIDVSQIVSVVGLLQNVTHTRNTTREDYSFSRSLFVISPSTAFEHDMSRIAGKLSNLGY</sequence>
<feature type="compositionally biased region" description="Acidic residues" evidence="1">
    <location>
        <begin position="82"/>
        <end position="93"/>
    </location>
</feature>